<dbReference type="GO" id="GO:1990281">
    <property type="term" value="C:efflux pump complex"/>
    <property type="evidence" value="ECO:0007669"/>
    <property type="project" value="TreeGrafter"/>
</dbReference>
<dbReference type="GO" id="GO:0015288">
    <property type="term" value="F:porin activity"/>
    <property type="evidence" value="ECO:0007669"/>
    <property type="project" value="TreeGrafter"/>
</dbReference>
<feature type="coiled-coil region" evidence="8">
    <location>
        <begin position="200"/>
        <end position="227"/>
    </location>
</feature>
<evidence type="ECO:0000256" key="7">
    <source>
        <dbReference type="ARBA" id="ARBA00023237"/>
    </source>
</evidence>
<dbReference type="PANTHER" id="PTHR30026">
    <property type="entry name" value="OUTER MEMBRANE PROTEIN TOLC"/>
    <property type="match status" value="1"/>
</dbReference>
<evidence type="ECO:0000256" key="2">
    <source>
        <dbReference type="ARBA" id="ARBA00007613"/>
    </source>
</evidence>
<keyword evidence="4" id="KW-1134">Transmembrane beta strand</keyword>
<dbReference type="eggNOG" id="COG1538">
    <property type="taxonomic scope" value="Bacteria"/>
</dbReference>
<keyword evidence="6" id="KW-0472">Membrane</keyword>
<evidence type="ECO:0000313" key="9">
    <source>
        <dbReference type="EMBL" id="ABM62639.1"/>
    </source>
</evidence>
<dbReference type="InterPro" id="IPR051906">
    <property type="entry name" value="TolC-like"/>
</dbReference>
<sequence length="506" mass="56297">MRRCKPDWRGPLGSLLVGGVLVVLAGRAVAEADDTWGLSLEEAVYSAVEHNPALQAERLGPVVAGTFEQIELGAFDPEVFVEGDYRRRQLEQIGLETGQARDTDRTDVGLSVGIGQRLPIGADWRLSAVQDFDEDRASGQELHTSGLQLRLSQQLLQGRGREVNLVSLRQAELETLRSEHELQGFAQQLVADVEAAYWDFALADREIAIFEESLNLAEEEVQRAEERVRLGDLAETELAPLESEAALRRQELIDARSRREAARLELLRLIGSEDQLREDREIEPLTDPERLVVEPDPVAEHLALALERRPELNQARLDLRSENLQVTQTRNGLLPELELFIQLGSSGYADSFSGAPRDLDGSSYDAQVGISLGRSLTNRAPEAEHRQALTLRNQANLSLSNMARLVRHDVRTAHLELQRAAAQIEASGATRRAREEQVRAADERFRAGDATAFAVVQAQRDLLESRINEAAAQAEYRTALVELYRLDGTLLERRGIQSATDDVVPR</sequence>
<evidence type="ECO:0000256" key="4">
    <source>
        <dbReference type="ARBA" id="ARBA00022452"/>
    </source>
</evidence>
<dbReference type="OrthoDB" id="5778546at2"/>
<evidence type="ECO:0000256" key="1">
    <source>
        <dbReference type="ARBA" id="ARBA00004442"/>
    </source>
</evidence>
<dbReference type="STRING" id="349124.Hhal_1875"/>
<comment type="subcellular location">
    <subcellularLocation>
        <location evidence="1">Cell outer membrane</location>
    </subcellularLocation>
</comment>
<keyword evidence="7" id="KW-0998">Cell outer membrane</keyword>
<protein>
    <submittedName>
        <fullName evidence="9">Outer membrane efflux protein</fullName>
    </submittedName>
</protein>
<proteinExistence type="inferred from homology"/>
<dbReference type="EMBL" id="CP000544">
    <property type="protein sequence ID" value="ABM62639.1"/>
    <property type="molecule type" value="Genomic_DNA"/>
</dbReference>
<reference evidence="10" key="1">
    <citation type="submission" date="2006-12" db="EMBL/GenBank/DDBJ databases">
        <title>Complete sequence of Halorhodospira halophila SL1.</title>
        <authorList>
            <consortium name="US DOE Joint Genome Institute"/>
            <person name="Copeland A."/>
            <person name="Lucas S."/>
            <person name="Lapidus A."/>
            <person name="Barry K."/>
            <person name="Detter J.C."/>
            <person name="Glavina del Rio T."/>
            <person name="Hammon N."/>
            <person name="Israni S."/>
            <person name="Dalin E."/>
            <person name="Tice H."/>
            <person name="Pitluck S."/>
            <person name="Saunders E."/>
            <person name="Brettin T."/>
            <person name="Bruce D."/>
            <person name="Han C."/>
            <person name="Tapia R."/>
            <person name="Schmutz J."/>
            <person name="Larimer F."/>
            <person name="Land M."/>
            <person name="Hauser L."/>
            <person name="Kyrpides N."/>
            <person name="Mikhailova N."/>
            <person name="Hoff W."/>
            <person name="Richardson P."/>
        </authorList>
    </citation>
    <scope>NUCLEOTIDE SEQUENCE [LARGE SCALE GENOMIC DNA]</scope>
    <source>
        <strain evidence="10">DSM 244 / SL1</strain>
    </source>
</reference>
<organism evidence="9 10">
    <name type="scientific">Halorhodospira halophila (strain DSM 244 / SL1)</name>
    <name type="common">Ectothiorhodospira halophila (strain DSM 244 / SL1)</name>
    <dbReference type="NCBI Taxonomy" id="349124"/>
    <lineage>
        <taxon>Bacteria</taxon>
        <taxon>Pseudomonadati</taxon>
        <taxon>Pseudomonadota</taxon>
        <taxon>Gammaproteobacteria</taxon>
        <taxon>Chromatiales</taxon>
        <taxon>Ectothiorhodospiraceae</taxon>
        <taxon>Halorhodospira</taxon>
    </lineage>
</organism>
<dbReference type="RefSeq" id="WP_011814661.1">
    <property type="nucleotide sequence ID" value="NC_008789.1"/>
</dbReference>
<evidence type="ECO:0000256" key="8">
    <source>
        <dbReference type="SAM" id="Coils"/>
    </source>
</evidence>
<accession>A1WY77</accession>
<dbReference type="HOGENOM" id="CLU_022604_2_0_6"/>
<dbReference type="GO" id="GO:0015562">
    <property type="term" value="F:efflux transmembrane transporter activity"/>
    <property type="evidence" value="ECO:0007669"/>
    <property type="project" value="InterPro"/>
</dbReference>
<gene>
    <name evidence="9" type="ordered locus">Hhal_1875</name>
</gene>
<dbReference type="AlphaFoldDB" id="A1WY77"/>
<dbReference type="GO" id="GO:0009279">
    <property type="term" value="C:cell outer membrane"/>
    <property type="evidence" value="ECO:0007669"/>
    <property type="project" value="UniProtKB-SubCell"/>
</dbReference>
<dbReference type="Gene3D" id="1.20.1600.10">
    <property type="entry name" value="Outer membrane efflux proteins (OEP)"/>
    <property type="match status" value="1"/>
</dbReference>
<evidence type="ECO:0000313" key="10">
    <source>
        <dbReference type="Proteomes" id="UP000000647"/>
    </source>
</evidence>
<dbReference type="InterPro" id="IPR003423">
    <property type="entry name" value="OMP_efflux"/>
</dbReference>
<evidence type="ECO:0000256" key="5">
    <source>
        <dbReference type="ARBA" id="ARBA00022692"/>
    </source>
</evidence>
<keyword evidence="3" id="KW-0813">Transport</keyword>
<dbReference type="PANTHER" id="PTHR30026:SF23">
    <property type="entry name" value="TO APRF-PUTATIVE OUTER MEMBRANE EFFLUX PROTEIN OR SECRETED ALKALINE PHOSPHATASE-RELATED"/>
    <property type="match status" value="1"/>
</dbReference>
<evidence type="ECO:0000256" key="6">
    <source>
        <dbReference type="ARBA" id="ARBA00023136"/>
    </source>
</evidence>
<keyword evidence="8" id="KW-0175">Coiled coil</keyword>
<dbReference type="Pfam" id="PF02321">
    <property type="entry name" value="OEP"/>
    <property type="match status" value="1"/>
</dbReference>
<dbReference type="KEGG" id="hha:Hhal_1875"/>
<keyword evidence="10" id="KW-1185">Reference proteome</keyword>
<name>A1WY77_HALHL</name>
<comment type="similarity">
    <text evidence="2">Belongs to the outer membrane factor (OMF) (TC 1.B.17) family.</text>
</comment>
<evidence type="ECO:0000256" key="3">
    <source>
        <dbReference type="ARBA" id="ARBA00022448"/>
    </source>
</evidence>
<keyword evidence="5" id="KW-0812">Transmembrane</keyword>
<dbReference type="Proteomes" id="UP000000647">
    <property type="component" value="Chromosome"/>
</dbReference>
<dbReference type="SUPFAM" id="SSF56954">
    <property type="entry name" value="Outer membrane efflux proteins (OEP)"/>
    <property type="match status" value="1"/>
</dbReference>
<reference evidence="9 10" key="2">
    <citation type="journal article" date="2013" name="Stand. Genomic Sci.">
        <title>Complete genome sequence of Halorhodospira halophila SL1.</title>
        <authorList>
            <person name="Challacombe J.F."/>
            <person name="Majid S."/>
            <person name="Deole R."/>
            <person name="Brettin T.S."/>
            <person name="Bruce D."/>
            <person name="Delano S.F."/>
            <person name="Detter J.C."/>
            <person name="Gleasner C.D."/>
            <person name="Han C.S."/>
            <person name="Misra M."/>
            <person name="Reitenga K.G."/>
            <person name="Mikhailova N."/>
            <person name="Woyke T."/>
            <person name="Pitluck S."/>
            <person name="Nolan M."/>
            <person name="Land M.L."/>
            <person name="Saunders E."/>
            <person name="Tapia R."/>
            <person name="Lapidus A."/>
            <person name="Ivanova N."/>
            <person name="Hoff W.D."/>
        </authorList>
    </citation>
    <scope>NUCLEOTIDE SEQUENCE [LARGE SCALE GENOMIC DNA]</scope>
    <source>
        <strain evidence="10">DSM 244 / SL1</strain>
    </source>
</reference>